<proteinExistence type="predicted"/>
<dbReference type="Gene3D" id="3.40.1580.10">
    <property type="entry name" value="SMI1/KNR4-like"/>
    <property type="match status" value="1"/>
</dbReference>
<evidence type="ECO:0000259" key="1">
    <source>
        <dbReference type="SMART" id="SM00860"/>
    </source>
</evidence>
<dbReference type="InterPro" id="IPR018958">
    <property type="entry name" value="Knr4/Smi1-like_dom"/>
</dbReference>
<name>A0A4U5JKD3_9GAMM</name>
<dbReference type="EMBL" id="SZUA01000003">
    <property type="protein sequence ID" value="TKR29525.1"/>
    <property type="molecule type" value="Genomic_DNA"/>
</dbReference>
<dbReference type="SMART" id="SM00860">
    <property type="entry name" value="SMI1_KNR4"/>
    <property type="match status" value="1"/>
</dbReference>
<evidence type="ECO:0000313" key="2">
    <source>
        <dbReference type="EMBL" id="TKR29525.1"/>
    </source>
</evidence>
<organism evidence="2 3">
    <name type="scientific">Luteimonas gilva</name>
    <dbReference type="NCBI Taxonomy" id="2572684"/>
    <lineage>
        <taxon>Bacteria</taxon>
        <taxon>Pseudomonadati</taxon>
        <taxon>Pseudomonadota</taxon>
        <taxon>Gammaproteobacteria</taxon>
        <taxon>Lysobacterales</taxon>
        <taxon>Lysobacteraceae</taxon>
        <taxon>Luteimonas</taxon>
    </lineage>
</organism>
<dbReference type="SUPFAM" id="SSF160631">
    <property type="entry name" value="SMI1/KNR4-like"/>
    <property type="match status" value="1"/>
</dbReference>
<comment type="caution">
    <text evidence="2">The sequence shown here is derived from an EMBL/GenBank/DDBJ whole genome shotgun (WGS) entry which is preliminary data.</text>
</comment>
<reference evidence="2 3" key="1">
    <citation type="submission" date="2019-04" db="EMBL/GenBank/DDBJ databases">
        <title>Reference strain of H23.</title>
        <authorList>
            <person name="Luo X."/>
        </authorList>
    </citation>
    <scope>NUCLEOTIDE SEQUENCE [LARGE SCALE GENOMIC DNA]</scope>
    <source>
        <strain evidence="2 3">H23</strain>
    </source>
</reference>
<accession>A0A4U5JKD3</accession>
<evidence type="ECO:0000313" key="3">
    <source>
        <dbReference type="Proteomes" id="UP000308707"/>
    </source>
</evidence>
<gene>
    <name evidence="2" type="ORF">FCE95_15440</name>
</gene>
<dbReference type="InterPro" id="IPR037883">
    <property type="entry name" value="Knr4/Smi1-like_sf"/>
</dbReference>
<dbReference type="RefSeq" id="WP_137267928.1">
    <property type="nucleotide sequence ID" value="NZ_SZUA01000003.1"/>
</dbReference>
<protein>
    <submittedName>
        <fullName evidence="2">SMI1/KNR4 family protein</fullName>
    </submittedName>
</protein>
<dbReference type="OrthoDB" id="4827574at2"/>
<sequence length="177" mass="19726">MSGIFDDLDLSAFWDEHEFYAREYTDDPLTPDKIAFVERTLGYKLPAAYVELMGRRNGGAPVARCHRTAVPTSWAPDHVAMTAFLSIGADKPYSLCGALGSRFMMEEWGYPPIGVYFADCPSAGHDMLCFDYRACGPHGEPRVVHVDQERDYAVTEVAANFEAFVRGLQPDEAFDEA</sequence>
<dbReference type="Proteomes" id="UP000308707">
    <property type="component" value="Unassembled WGS sequence"/>
</dbReference>
<dbReference type="Pfam" id="PF09346">
    <property type="entry name" value="SMI1_KNR4"/>
    <property type="match status" value="1"/>
</dbReference>
<dbReference type="AlphaFoldDB" id="A0A4U5JKD3"/>
<keyword evidence="3" id="KW-1185">Reference proteome</keyword>
<feature type="domain" description="Knr4/Smi1-like" evidence="1">
    <location>
        <begin position="28"/>
        <end position="167"/>
    </location>
</feature>